<reference evidence="1 2" key="1">
    <citation type="submission" date="2018-03" db="EMBL/GenBank/DDBJ databases">
        <title>Genomic Encyclopedia of Archaeal and Bacterial Type Strains, Phase II (KMG-II): from individual species to whole genera.</title>
        <authorList>
            <person name="Goeker M."/>
        </authorList>
    </citation>
    <scope>NUCLEOTIDE SEQUENCE [LARGE SCALE GENOMIC DNA]</scope>
    <source>
        <strain evidence="1 2">DSM 29318</strain>
    </source>
</reference>
<dbReference type="EMBL" id="PVTT01000001">
    <property type="protein sequence ID" value="PRY94820.1"/>
    <property type="molecule type" value="Genomic_DNA"/>
</dbReference>
<name>A0A2T0X795_9RHOB</name>
<accession>A0A2T0X795</accession>
<dbReference type="AlphaFoldDB" id="A0A2T0X795"/>
<dbReference type="OrthoDB" id="7165680at2"/>
<protein>
    <recommendedName>
        <fullName evidence="3">Cell division protein FtsL</fullName>
    </recommendedName>
</protein>
<dbReference type="Proteomes" id="UP000238801">
    <property type="component" value="Unassembled WGS sequence"/>
</dbReference>
<comment type="caution">
    <text evidence="1">The sequence shown here is derived from an EMBL/GenBank/DDBJ whole genome shotgun (WGS) entry which is preliminary data.</text>
</comment>
<evidence type="ECO:0000313" key="1">
    <source>
        <dbReference type="EMBL" id="PRY94820.1"/>
    </source>
</evidence>
<evidence type="ECO:0008006" key="3">
    <source>
        <dbReference type="Google" id="ProtNLM"/>
    </source>
</evidence>
<keyword evidence="2" id="KW-1185">Reference proteome</keyword>
<proteinExistence type="predicted"/>
<dbReference type="RefSeq" id="WP_106159279.1">
    <property type="nucleotide sequence ID" value="NZ_PVTT01000001.1"/>
</dbReference>
<organism evidence="1 2">
    <name type="scientific">Hasllibacter halocynthiae</name>
    <dbReference type="NCBI Taxonomy" id="595589"/>
    <lineage>
        <taxon>Bacteria</taxon>
        <taxon>Pseudomonadati</taxon>
        <taxon>Pseudomonadota</taxon>
        <taxon>Alphaproteobacteria</taxon>
        <taxon>Rhodobacterales</taxon>
        <taxon>Roseobacteraceae</taxon>
        <taxon>Hasllibacter</taxon>
    </lineage>
</organism>
<evidence type="ECO:0000313" key="2">
    <source>
        <dbReference type="Proteomes" id="UP000238801"/>
    </source>
</evidence>
<sequence length="116" mass="12969">MKGLAILGVAGTLLAMAFFAYRENDRTHAVLRDLARVERDIGRTRESLAMLEAEWAFLNRPERLRDLAAMTWEQLRLEPMRPSAFGRISEVPYADELPDPVGADMTGGVLLAGERP</sequence>
<gene>
    <name evidence="1" type="ORF">BCF33_0421</name>
</gene>